<sequence>TDLKAPSYSCNFTNEVMTNSIKKTVITTSLDWEKEVASVLSALFTEIFAADDDSAKGTVELLKIVANASIEILDVSSELVYFLSLVVSDKFPDSLNLEETISMLTPKFNGSEILLALQPLVVGLLSLQQWDPGGSVLSDDGIRRIIGECYYGAQEGFHKKWSVLKCSLSCQGHYEDCTLNSQKGDGYL</sequence>
<organism evidence="1 2">
    <name type="scientific">Trifolium medium</name>
    <dbReference type="NCBI Taxonomy" id="97028"/>
    <lineage>
        <taxon>Eukaryota</taxon>
        <taxon>Viridiplantae</taxon>
        <taxon>Streptophyta</taxon>
        <taxon>Embryophyta</taxon>
        <taxon>Tracheophyta</taxon>
        <taxon>Spermatophyta</taxon>
        <taxon>Magnoliopsida</taxon>
        <taxon>eudicotyledons</taxon>
        <taxon>Gunneridae</taxon>
        <taxon>Pentapetalae</taxon>
        <taxon>rosids</taxon>
        <taxon>fabids</taxon>
        <taxon>Fabales</taxon>
        <taxon>Fabaceae</taxon>
        <taxon>Papilionoideae</taxon>
        <taxon>50 kb inversion clade</taxon>
        <taxon>NPAAA clade</taxon>
        <taxon>Hologalegina</taxon>
        <taxon>IRL clade</taxon>
        <taxon>Trifolieae</taxon>
        <taxon>Trifolium</taxon>
    </lineage>
</organism>
<keyword evidence="2" id="KW-1185">Reference proteome</keyword>
<feature type="non-terminal residue" evidence="1">
    <location>
        <position position="1"/>
    </location>
</feature>
<name>A0A392NS07_9FABA</name>
<evidence type="ECO:0000313" key="2">
    <source>
        <dbReference type="Proteomes" id="UP000265520"/>
    </source>
</evidence>
<dbReference type="EMBL" id="LXQA010049676">
    <property type="protein sequence ID" value="MCI02621.1"/>
    <property type="molecule type" value="Genomic_DNA"/>
</dbReference>
<reference evidence="1 2" key="1">
    <citation type="journal article" date="2018" name="Front. Plant Sci.">
        <title>Red Clover (Trifolium pratense) and Zigzag Clover (T. medium) - A Picture of Genomic Similarities and Differences.</title>
        <authorList>
            <person name="Dluhosova J."/>
            <person name="Istvanek J."/>
            <person name="Nedelnik J."/>
            <person name="Repkova J."/>
        </authorList>
    </citation>
    <scope>NUCLEOTIDE SEQUENCE [LARGE SCALE GENOMIC DNA]</scope>
    <source>
        <strain evidence="2">cv. 10/8</strain>
        <tissue evidence="1">Leaf</tissue>
    </source>
</reference>
<proteinExistence type="predicted"/>
<dbReference type="AlphaFoldDB" id="A0A392NS07"/>
<accession>A0A392NS07</accession>
<evidence type="ECO:0000313" key="1">
    <source>
        <dbReference type="EMBL" id="MCI02621.1"/>
    </source>
</evidence>
<dbReference type="Proteomes" id="UP000265520">
    <property type="component" value="Unassembled WGS sequence"/>
</dbReference>
<protein>
    <submittedName>
        <fullName evidence="1">Programmed cell death protein 4-like</fullName>
    </submittedName>
</protein>
<comment type="caution">
    <text evidence="1">The sequence shown here is derived from an EMBL/GenBank/DDBJ whole genome shotgun (WGS) entry which is preliminary data.</text>
</comment>